<dbReference type="InterPro" id="IPR016040">
    <property type="entry name" value="NAD(P)-bd_dom"/>
</dbReference>
<dbReference type="AlphaFoldDB" id="A0A9W9LRK8"/>
<dbReference type="OrthoDB" id="2130169at2759"/>
<dbReference type="PANTHER" id="PTHR48079:SF8">
    <property type="entry name" value="NAD(P)-BINDING DOMAIN-CONTAINING PROTEIN"/>
    <property type="match status" value="1"/>
</dbReference>
<comment type="caution">
    <text evidence="2">The sequence shown here is derived from an EMBL/GenBank/DDBJ whole genome shotgun (WGS) entry which is preliminary data.</text>
</comment>
<evidence type="ECO:0000313" key="2">
    <source>
        <dbReference type="EMBL" id="KAJ5172510.1"/>
    </source>
</evidence>
<reference evidence="2" key="2">
    <citation type="journal article" date="2023" name="IMA Fungus">
        <title>Comparative genomic study of the Penicillium genus elucidates a diverse pangenome and 15 lateral gene transfer events.</title>
        <authorList>
            <person name="Petersen C."/>
            <person name="Sorensen T."/>
            <person name="Nielsen M.R."/>
            <person name="Sondergaard T.E."/>
            <person name="Sorensen J.L."/>
            <person name="Fitzpatrick D.A."/>
            <person name="Frisvad J.C."/>
            <person name="Nielsen K.L."/>
        </authorList>
    </citation>
    <scope>NUCLEOTIDE SEQUENCE</scope>
    <source>
        <strain evidence="2">IBT 21917</strain>
    </source>
</reference>
<proteinExistence type="predicted"/>
<gene>
    <name evidence="2" type="ORF">N7492_005103</name>
</gene>
<dbReference type="EMBL" id="JAPQKO010000003">
    <property type="protein sequence ID" value="KAJ5172510.1"/>
    <property type="molecule type" value="Genomic_DNA"/>
</dbReference>
<evidence type="ECO:0000313" key="3">
    <source>
        <dbReference type="Proteomes" id="UP001146351"/>
    </source>
</evidence>
<accession>A0A9W9LRK8</accession>
<dbReference type="GO" id="GO:0005737">
    <property type="term" value="C:cytoplasm"/>
    <property type="evidence" value="ECO:0007669"/>
    <property type="project" value="TreeGrafter"/>
</dbReference>
<evidence type="ECO:0000259" key="1">
    <source>
        <dbReference type="Pfam" id="PF13460"/>
    </source>
</evidence>
<feature type="domain" description="NAD(P)-binding" evidence="1">
    <location>
        <begin position="2"/>
        <end position="76"/>
    </location>
</feature>
<dbReference type="PANTHER" id="PTHR48079">
    <property type="entry name" value="PROTEIN YEEZ"/>
    <property type="match status" value="1"/>
</dbReference>
<protein>
    <recommendedName>
        <fullName evidence="1">NAD(P)-binding domain-containing protein</fullName>
    </recommendedName>
</protein>
<dbReference type="Pfam" id="PF13460">
    <property type="entry name" value="NAD_binding_10"/>
    <property type="match status" value="1"/>
</dbReference>
<name>A0A9W9LRK8_9EURO</name>
<dbReference type="Proteomes" id="UP001146351">
    <property type="component" value="Unassembled WGS sequence"/>
</dbReference>
<dbReference type="InterPro" id="IPR036291">
    <property type="entry name" value="NAD(P)-bd_dom_sf"/>
</dbReference>
<keyword evidence="3" id="KW-1185">Reference proteome</keyword>
<dbReference type="InterPro" id="IPR051783">
    <property type="entry name" value="NAD(P)-dependent_oxidoreduct"/>
</dbReference>
<dbReference type="Gene3D" id="3.40.50.720">
    <property type="entry name" value="NAD(P)-binding Rossmann-like Domain"/>
    <property type="match status" value="1"/>
</dbReference>
<feature type="non-terminal residue" evidence="2">
    <location>
        <position position="1"/>
    </location>
</feature>
<sequence>TGASGYIGGDALHLLRSTHPEYQCSVLLRDSAKAAAVSKAYPEVRIVSGDLDSASLIAEEARQADVVINTASNKHMGSVEAIARGLANRTGPKPGHWIQVSGASVLSIPDIVNGTFGDASGKLYDDVNDADELRDIIRKNATTRVVDDYLLRVQGPKTAIIFPSIIYGQGKGPVNQRSIQIPELSRVAIQSRQTVQVGKGESTWSNIHVADLSAVFVKLVEKALAGEEGDLWNQNGLYLVGNVGLPFGNISQLIAETTHGLGLTDSNSVKSVSGSEADSLMAKGSVFWGTNARQQSQRASKLLGWRAQQHSLEQEIPLTVRAEAKRQGKL</sequence>
<dbReference type="GO" id="GO:0004029">
    <property type="term" value="F:aldehyde dehydrogenase (NAD+) activity"/>
    <property type="evidence" value="ECO:0007669"/>
    <property type="project" value="TreeGrafter"/>
</dbReference>
<reference evidence="2" key="1">
    <citation type="submission" date="2022-11" db="EMBL/GenBank/DDBJ databases">
        <authorList>
            <person name="Petersen C."/>
        </authorList>
    </citation>
    <scope>NUCLEOTIDE SEQUENCE</scope>
    <source>
        <strain evidence="2">IBT 21917</strain>
    </source>
</reference>
<dbReference type="SUPFAM" id="SSF51735">
    <property type="entry name" value="NAD(P)-binding Rossmann-fold domains"/>
    <property type="match status" value="1"/>
</dbReference>
<organism evidence="2 3">
    <name type="scientific">Penicillium capsulatum</name>
    <dbReference type="NCBI Taxonomy" id="69766"/>
    <lineage>
        <taxon>Eukaryota</taxon>
        <taxon>Fungi</taxon>
        <taxon>Dikarya</taxon>
        <taxon>Ascomycota</taxon>
        <taxon>Pezizomycotina</taxon>
        <taxon>Eurotiomycetes</taxon>
        <taxon>Eurotiomycetidae</taxon>
        <taxon>Eurotiales</taxon>
        <taxon>Aspergillaceae</taxon>
        <taxon>Penicillium</taxon>
    </lineage>
</organism>